<evidence type="ECO:0000313" key="4">
    <source>
        <dbReference type="EMBL" id="GAT46243.1"/>
    </source>
</evidence>
<evidence type="ECO:0000259" key="3">
    <source>
        <dbReference type="Pfam" id="PF17919"/>
    </source>
</evidence>
<dbReference type="Proteomes" id="UP000815677">
    <property type="component" value="Unassembled WGS sequence"/>
</dbReference>
<feature type="region of interest" description="Disordered" evidence="1">
    <location>
        <begin position="2311"/>
        <end position="2334"/>
    </location>
</feature>
<dbReference type="InterPro" id="IPR051320">
    <property type="entry name" value="Viral_Replic_Matur_Polypro"/>
</dbReference>
<dbReference type="PANTHER" id="PTHR33064:SF37">
    <property type="entry name" value="RIBONUCLEASE H"/>
    <property type="match status" value="1"/>
</dbReference>
<dbReference type="InterPro" id="IPR043502">
    <property type="entry name" value="DNA/RNA_pol_sf"/>
</dbReference>
<feature type="domain" description="Reverse transcriptase" evidence="2">
    <location>
        <begin position="2974"/>
        <end position="3144"/>
    </location>
</feature>
<feature type="region of interest" description="Disordered" evidence="1">
    <location>
        <begin position="2485"/>
        <end position="2535"/>
    </location>
</feature>
<dbReference type="Gene3D" id="3.10.10.10">
    <property type="entry name" value="HIV Type 1 Reverse Transcriptase, subunit A, domain 1"/>
    <property type="match status" value="1"/>
</dbReference>
<dbReference type="InterPro" id="IPR043128">
    <property type="entry name" value="Rev_trsase/Diguanyl_cyclase"/>
</dbReference>
<dbReference type="EMBL" id="DF842153">
    <property type="protein sequence ID" value="GAT46243.1"/>
    <property type="molecule type" value="Genomic_DNA"/>
</dbReference>
<feature type="compositionally biased region" description="Acidic residues" evidence="1">
    <location>
        <begin position="2438"/>
        <end position="2464"/>
    </location>
</feature>
<feature type="region of interest" description="Disordered" evidence="1">
    <location>
        <begin position="1"/>
        <end position="84"/>
    </location>
</feature>
<dbReference type="PANTHER" id="PTHR33064">
    <property type="entry name" value="POL PROTEIN"/>
    <property type="match status" value="1"/>
</dbReference>
<gene>
    <name evidence="4" type="ORF">MCHLO_03779</name>
</gene>
<feature type="region of interest" description="Disordered" evidence="1">
    <location>
        <begin position="405"/>
        <end position="438"/>
    </location>
</feature>
<feature type="compositionally biased region" description="Acidic residues" evidence="1">
    <location>
        <begin position="299"/>
        <end position="313"/>
    </location>
</feature>
<feature type="compositionally biased region" description="Basic and acidic residues" evidence="1">
    <location>
        <begin position="1165"/>
        <end position="1189"/>
    </location>
</feature>
<evidence type="ECO:0000256" key="1">
    <source>
        <dbReference type="SAM" id="MobiDB-lite"/>
    </source>
</evidence>
<feature type="region of interest" description="Disordered" evidence="1">
    <location>
        <begin position="2364"/>
        <end position="2408"/>
    </location>
</feature>
<dbReference type="InterPro" id="IPR000477">
    <property type="entry name" value="RT_dom"/>
</dbReference>
<feature type="compositionally biased region" description="Basic residues" evidence="1">
    <location>
        <begin position="320"/>
        <end position="334"/>
    </location>
</feature>
<name>A0ABQ0L527_MYCCL</name>
<feature type="compositionally biased region" description="Polar residues" evidence="1">
    <location>
        <begin position="2379"/>
        <end position="2406"/>
    </location>
</feature>
<feature type="compositionally biased region" description="Polar residues" evidence="1">
    <location>
        <begin position="406"/>
        <end position="438"/>
    </location>
</feature>
<dbReference type="Gene3D" id="3.30.70.270">
    <property type="match status" value="2"/>
</dbReference>
<feature type="compositionally biased region" description="Low complexity" evidence="1">
    <location>
        <begin position="686"/>
        <end position="696"/>
    </location>
</feature>
<accession>A0ABQ0L527</accession>
<evidence type="ECO:0000313" key="5">
    <source>
        <dbReference type="Proteomes" id="UP000815677"/>
    </source>
</evidence>
<protein>
    <recommendedName>
        <fullName evidence="6">Peptidase A2 domain-containing protein</fullName>
    </recommendedName>
</protein>
<feature type="region of interest" description="Disordered" evidence="1">
    <location>
        <begin position="1017"/>
        <end position="1041"/>
    </location>
</feature>
<feature type="region of interest" description="Disordered" evidence="1">
    <location>
        <begin position="593"/>
        <end position="763"/>
    </location>
</feature>
<feature type="compositionally biased region" description="Basic and acidic residues" evidence="1">
    <location>
        <begin position="25"/>
        <end position="34"/>
    </location>
</feature>
<dbReference type="InterPro" id="IPR041577">
    <property type="entry name" value="RT_RNaseH_2"/>
</dbReference>
<feature type="compositionally biased region" description="Polar residues" evidence="1">
    <location>
        <begin position="1220"/>
        <end position="1237"/>
    </location>
</feature>
<reference evidence="4" key="1">
    <citation type="submission" date="2014-09" db="EMBL/GenBank/DDBJ databases">
        <title>Genome sequence of the luminous mushroom Mycena chlorophos for searching fungal bioluminescence genes.</title>
        <authorList>
            <person name="Tanaka Y."/>
            <person name="Kasuga D."/>
            <person name="Oba Y."/>
            <person name="Hase S."/>
            <person name="Sato K."/>
            <person name="Oba Y."/>
            <person name="Sakakibara Y."/>
        </authorList>
    </citation>
    <scope>NUCLEOTIDE SEQUENCE</scope>
</reference>
<dbReference type="CDD" id="cd00303">
    <property type="entry name" value="retropepsin_like"/>
    <property type="match status" value="1"/>
</dbReference>
<feature type="region of interest" description="Disordered" evidence="1">
    <location>
        <begin position="1081"/>
        <end position="1117"/>
    </location>
</feature>
<feature type="region of interest" description="Disordered" evidence="1">
    <location>
        <begin position="299"/>
        <end position="355"/>
    </location>
</feature>
<proteinExistence type="predicted"/>
<feature type="region of interest" description="Disordered" evidence="1">
    <location>
        <begin position="1752"/>
        <end position="1784"/>
    </location>
</feature>
<dbReference type="InterPro" id="IPR021109">
    <property type="entry name" value="Peptidase_aspartic_dom_sf"/>
</dbReference>
<feature type="region of interest" description="Disordered" evidence="1">
    <location>
        <begin position="2438"/>
        <end position="2470"/>
    </location>
</feature>
<evidence type="ECO:0000259" key="2">
    <source>
        <dbReference type="Pfam" id="PF00078"/>
    </source>
</evidence>
<dbReference type="Gene3D" id="2.40.70.10">
    <property type="entry name" value="Acid Proteases"/>
    <property type="match status" value="1"/>
</dbReference>
<dbReference type="SUPFAM" id="SSF56672">
    <property type="entry name" value="DNA/RNA polymerases"/>
    <property type="match status" value="1"/>
</dbReference>
<dbReference type="Pfam" id="PF17919">
    <property type="entry name" value="RT_RNaseH_2"/>
    <property type="match status" value="1"/>
</dbReference>
<sequence length="3301" mass="368224">MHVPGHPATTEDNYDALLAAQAQRAEYEKHDARRASTSKPKMQFNPLDPKEPEYTKPWHTSPPSTPEPDRRMPDSTPNLRMPPPRMFGAPLRTSLDMPVPGSKEAPRTFRGKYYEADRFVRHMESLFTKNRVDDERERCNFVLDYCTTNVQNVIRTMEHFRVPRWLGLRREILTMFDAERTQHKYQPADVVKHAKETTRQPISNMSQWRRYNVKYNVVAGGLYAQGRLSEENYYGYFWFGIPKDLRSSLEARILHGRSLLNNAQYTMREINLAAEWYFRRTRAETMLIDAAEFGFEGVADDEDSDSDSSDTDTESDREHRRSRKKKKRSRASSRKTRETKAKAASGSSKSKVKFEGNEEEIAGMIKQLNGMKLDDPEYAPTYLQVMALDTSGVAKTCVKPPAEGQFTATRQNLQRRTSYSQTPESTPATAPQSSAPVATFPNNIPLGCKKVGHRQDQCAAVNDLIQQGLLARNQETGRVQWASGAPLRRLAGESIVEAVERVTKAQQQTSASVMLTFVEPLFNTQSAVDNFYQSRTHIREIESEESAWETEEEKNIDHAWKEESLDSEDDHTVYLTVPRTIHADSQAEVLEAERTVPSTRQARHNTFKGVYPPPRERANSKASPPTADATPRSTRSSTRGAIPSGELAKPSTSNGISPRPELAQPPFPASSLPDKKTPVRPPTPPLKSSLKKPSLPQEQIIFPADARVPRADLKRDEEKLETLPIRSHEAALPRDPPDLARTSGTPQRSEKERSTPRAAPARQSVIASTVNRSDVTNRVLDTKLEVSLRELMEVSKDVRTELTDLIRVRNPKPKAVLMSASQLPAMVGNLNWPRTDGILIKVEMGTGDSTVVAIIDTGSQLNVVRGEIARQKIKRIVDTTCIIKMNDANGGSGQLRGLIKGAEFDCGGLRTRADLWVSEQAPFDLLLGRPWQRENKVSIDERREGTYLVFKDCVTGQPRFEMLAAQAKNDVDVAALRAYATTTNMHVEEQISRSEPARAFVFTAAEDAANSELITQETTEEKGSQGIWTQHRGEPKQINSPAPKYTAIQSELVKLQTTFTDGLRACQNLATLWACEAAASPLQERKTRPAASHRRPRTPAVGENVEGSNEPPLDGDFEAATARTAGTNGNKEDLPIDQVSWTSKNGQSARLGNFHGKHVASAQRISEERNLNKLDAQETQEESRLEPEIPKTISQNHSRSERESLPSPSSLHTQRPWIRSPTQHSFTPGSLSPSLMTPPSRKKPILAGWTTPTIRLPGPNPLTTMPILPSISGTLITPQDFAAAETLSSLNTSTALTRTRPNASTRSNIELHLLLRHRSTLFSPQRPSRADDDAGDAMNEDTSITSAPTAEVGLPARRQDSPYPFKTTTASQAARQGQLARLRSINQQMANVFFTAPTTTTPPPSPRTSSTESIDMETDAPRAMNHPRELAPGKLQPAFRQPQALIRHSTDVPVDMSKALQHLPPSLEENYVPRRAITIPMEPNRATPHTLFEAAQSILSPDPTTTPHAFRKPLFEEATLNNNIEATAAAARYLPHEPELQRLAGHTIRHQRIEPEIRKLELLIAVCAGMLRGMRPQLEEARARVEASFGPEAVPVLDYLWHALRYAHEQLGTEVTRKMEEKMVIAKEYDGSLQAVVRSFNEQFERALTAFQTGESLVPPQPPPFLPSPLSKTCIPTSDDGKDQAEYHDGVATFATSGLGEAKPQEQVDEERSLEALGRVVDDALEGTLDASAMLAQELGFLTLQEEMKRSKDAADQCDASSNGSPPPLISACPSPDPADGVTDSDAALAFLDSTNHGSGSSSLDSLDSKSDHSWLESLDKYARAADLLYRQGRAQEARDWWSSTMAQATHGQVENDNGQTLATWPWNDVLSNSDSTSSIDNFSLDGFGGSDKYATHLLTPGSEANCEVREPAPARPFDPDTLLKFDLDNSDDADVFLEFNLDDADDVADVPPLTPSPSSTGGDNLFWATLEFGTDPPAWTQVFVREREETQVQPQTTVRIPYEFWDRVEAPYDERQFPRYQSRVGEHVALSDAEYERHGAFEHEPADAGFARSYTRTSTNDLPPHQQLLAEFQDEQLPHLPTNSPGVLLFECLARLQTLGIAGISQARAALEQAFRTIYYDLAPILDDEAISDVDGAARIYPYSWFRTPIYVDPAQERRARYPIEHCGPPFDGFRALRVARHLTLDAIEQSFQFAISHGANLGYAVYQFLLDHNFLGRRRFLNDYPLLHYHEGALGEILWTMLTDLGEYRMAERLKNLLDARFVNDPQVICWRDNHALDMELPPECDGISTRYFQNMVFSSWSPTNYDYSSGSEGVDSSSEHGSRANATTSDKNSTTAAAGMCQFFRSDFRESNAKFRIAASSVGSASASEGDHEGASGNSGTEAGTRTSSSTNTPSGAQDNQSDAPDASVYTSYGYFFPYATYADYQIAHAAAAELDEMEEDERSSESESESEGAMDEEFGDDFVNVGPLDDELEYANWYEDDECTRTGSSSTNETEDQDSQQDQVPPPPRAALPFPHPRHSPRNGTSVDPAVSAQAPPDLLHLCTNLRGALPTDALRVVPFCSGCAPLFVIHLLQLAIRVCCTTIELFSSVSVLYAPKASTANPWKAPTASSLLLTSRQLTRRLCVLAMITCTIILFAIRENIVSDVFTYNNLCVLRSLVRQSDRVNEELLRLSTRDLGPDKNDQESAVACGSHVCSETFSCFTTFAATPQGAPASETGSKGRHDSPPPEFWPEETYRKPLELDDTLQSFLSTEHEHTSTSSRDDTRAWRSEVFESVHLGFTPGGDVDIWEEDDEYIFYPVELEDASGRAFQAFTMYKRVDKKVRPVSTTFSPEYEVKRRIPEDPMLSLPCLSKNPPDFTPTQRLKAERLSLLEVNTDGFLWPEEEKLIWDVLRLNEQALAFEDKERGTFRDDYFTPYKIATVPHIPWEYKNIPIPPGILEKVIEVLKLKMEAGVYEGCQSSYRSRWFCVLKKSGKLRIVHDLQPLNKVSIRDAGMLPIVDNFVEGFAGRQCYTVFDLYWGFDARKMEPESRDMTAFMTPLGLLRITSMPTGYTNSPAEFQKCMVFILHDEIPRVCNVFIDDLPIKGPASAYLDENGQPQTLPENPGIRRFIWEHANDVNRIMHKVKTAGGTFSGTKVQICRRNALIVGQLCTPQGRIPDHRKMSAILDWPALTTAKEVRRFLGLCGTVRNWIPNYSTIIRPLTELYRQNTAFAWDERRAEAFQNIKELVATAPALTPIDYESERLVILSVDSSNVATGMILSQLDEQGHRRPARYGSLPMSEHESRYSQPKLELFGL</sequence>
<dbReference type="Pfam" id="PF00078">
    <property type="entry name" value="RVT_1"/>
    <property type="match status" value="1"/>
</dbReference>
<keyword evidence="5" id="KW-1185">Reference proteome</keyword>
<dbReference type="CDD" id="cd01647">
    <property type="entry name" value="RT_LTR"/>
    <property type="match status" value="1"/>
</dbReference>
<feature type="non-terminal residue" evidence="4">
    <location>
        <position position="3301"/>
    </location>
</feature>
<feature type="compositionally biased region" description="Basic and acidic residues" evidence="1">
    <location>
        <begin position="707"/>
        <end position="738"/>
    </location>
</feature>
<feature type="domain" description="Reverse transcriptase/retrotransposon-derived protein RNase H-like" evidence="3">
    <location>
        <begin position="3218"/>
        <end position="3299"/>
    </location>
</feature>
<feature type="region of interest" description="Disordered" evidence="1">
    <location>
        <begin position="2716"/>
        <end position="2738"/>
    </location>
</feature>
<evidence type="ECO:0008006" key="6">
    <source>
        <dbReference type="Google" id="ProtNLM"/>
    </source>
</evidence>
<organism evidence="4 5">
    <name type="scientific">Mycena chlorophos</name>
    <name type="common">Agaric fungus</name>
    <name type="synonym">Agaricus chlorophos</name>
    <dbReference type="NCBI Taxonomy" id="658473"/>
    <lineage>
        <taxon>Eukaryota</taxon>
        <taxon>Fungi</taxon>
        <taxon>Dikarya</taxon>
        <taxon>Basidiomycota</taxon>
        <taxon>Agaricomycotina</taxon>
        <taxon>Agaricomycetes</taxon>
        <taxon>Agaricomycetidae</taxon>
        <taxon>Agaricales</taxon>
        <taxon>Marasmiineae</taxon>
        <taxon>Mycenaceae</taxon>
        <taxon>Mycena</taxon>
    </lineage>
</organism>
<feature type="region of interest" description="Disordered" evidence="1">
    <location>
        <begin position="1157"/>
        <end position="1239"/>
    </location>
</feature>